<name>A0A6M3LYE8_9ZZZZ</name>
<dbReference type="InterPro" id="IPR007374">
    <property type="entry name" value="ASCH_domain"/>
</dbReference>
<proteinExistence type="predicted"/>
<organism evidence="2">
    <name type="scientific">viral metagenome</name>
    <dbReference type="NCBI Taxonomy" id="1070528"/>
    <lineage>
        <taxon>unclassified sequences</taxon>
        <taxon>metagenomes</taxon>
        <taxon>organismal metagenomes</taxon>
    </lineage>
</organism>
<reference evidence="2" key="1">
    <citation type="submission" date="2020-03" db="EMBL/GenBank/DDBJ databases">
        <title>The deep terrestrial virosphere.</title>
        <authorList>
            <person name="Holmfeldt K."/>
            <person name="Nilsson E."/>
            <person name="Simone D."/>
            <person name="Lopez-Fernandez M."/>
            <person name="Wu X."/>
            <person name="de Brujin I."/>
            <person name="Lundin D."/>
            <person name="Andersson A."/>
            <person name="Bertilsson S."/>
            <person name="Dopson M."/>
        </authorList>
    </citation>
    <scope>NUCLEOTIDE SEQUENCE</scope>
    <source>
        <strain evidence="2">MM171A00607</strain>
    </source>
</reference>
<dbReference type="SUPFAM" id="SSF88697">
    <property type="entry name" value="PUA domain-like"/>
    <property type="match status" value="1"/>
</dbReference>
<protein>
    <submittedName>
        <fullName evidence="2">Putative ASCH domain-containing protein</fullName>
    </submittedName>
</protein>
<accession>A0A6M3LYE8</accession>
<feature type="domain" description="ASCH" evidence="1">
    <location>
        <begin position="12"/>
        <end position="45"/>
    </location>
</feature>
<dbReference type="Pfam" id="PF04266">
    <property type="entry name" value="ASCH"/>
    <property type="match status" value="1"/>
</dbReference>
<dbReference type="EMBL" id="MT143689">
    <property type="protein sequence ID" value="QJB00308.1"/>
    <property type="molecule type" value="Genomic_DNA"/>
</dbReference>
<dbReference type="AlphaFoldDB" id="A0A6M3LYE8"/>
<evidence type="ECO:0000313" key="2">
    <source>
        <dbReference type="EMBL" id="QJB00308.1"/>
    </source>
</evidence>
<sequence length="144" mass="16012">MPTIDWTDFRALTVRQPWASAIVSGSKRVENRTWPCPFRQPRWIAIHAGRAEPPGDEIPDDLCWPGLDERSLPLGAMVGLALVKGSLPIDADDRRLASPWASGPHCWLIRRVIDLAEPVPCRGALSLWRVPAPVVRRIKAQVIG</sequence>
<dbReference type="InterPro" id="IPR015947">
    <property type="entry name" value="PUA-like_sf"/>
</dbReference>
<gene>
    <name evidence="2" type="ORF">MM171A00607_0001</name>
</gene>
<dbReference type="Gene3D" id="2.30.130.30">
    <property type="entry name" value="Hypothetical protein"/>
    <property type="match status" value="1"/>
</dbReference>
<evidence type="ECO:0000259" key="1">
    <source>
        <dbReference type="Pfam" id="PF04266"/>
    </source>
</evidence>